<dbReference type="Proteomes" id="UP001622557">
    <property type="component" value="Chromosome"/>
</dbReference>
<sequence>MTTDAPRTDRPGRKELGRLLMESGALSSDWAPTFAAVDRAAFLPDLMWPYDMATRVSTPVDRREDSDTWYAAVDSDVPIVTQWDDGAHRGPVPGKLATSSSSMPSVVYSLLQDLDVEDGMRVLDVGTGTGETAGALTHRLGPGKVTTIEVDGAVSARARERLCGHGLYPDVVVGDGFRGHPDAAPYDRLLATVGIRRVPPAWIRQVRPGGVILAPWGTSYGNEDAVLRLEIDGGVAVGPFTRSVEFMKLRAQRGAAVVHDDYLAAGPLEDAERSTTPLTEEEFLTGRFTDLPFVLGLRVPQCRQAVAEKRDGTRPVWFYGLTDRSWACVMFRDGERHASVWQSGPRHLWDEVADAYLWWKDRGSPGVTRFGLTADACGQRAWLDGPANESWPVR</sequence>
<evidence type="ECO:0000256" key="1">
    <source>
        <dbReference type="ARBA" id="ARBA00004496"/>
    </source>
</evidence>
<accession>A0ABZ1KQL1</accession>
<dbReference type="EC" id="2.1.1.77" evidence="3"/>
<name>A0ABZ1KQL1_STRAH</name>
<evidence type="ECO:0000256" key="2">
    <source>
        <dbReference type="ARBA" id="ARBA00005369"/>
    </source>
</evidence>
<evidence type="ECO:0000256" key="6">
    <source>
        <dbReference type="ARBA" id="ARBA00022603"/>
    </source>
</evidence>
<dbReference type="PANTHER" id="PTHR11579">
    <property type="entry name" value="PROTEIN-L-ISOASPARTATE O-METHYLTRANSFERASE"/>
    <property type="match status" value="1"/>
</dbReference>
<comment type="subcellular location">
    <subcellularLocation>
        <location evidence="1">Cytoplasm</location>
    </subcellularLocation>
</comment>
<keyword evidence="8" id="KW-0949">S-adenosyl-L-methionine</keyword>
<dbReference type="RefSeq" id="WP_405448124.1">
    <property type="nucleotide sequence ID" value="NZ_CP108164.1"/>
</dbReference>
<evidence type="ECO:0000313" key="13">
    <source>
        <dbReference type="Proteomes" id="UP001622557"/>
    </source>
</evidence>
<organism evidence="12 13">
    <name type="scientific">Streptomyces achromogenes</name>
    <dbReference type="NCBI Taxonomy" id="67255"/>
    <lineage>
        <taxon>Bacteria</taxon>
        <taxon>Bacillati</taxon>
        <taxon>Actinomycetota</taxon>
        <taxon>Actinomycetes</taxon>
        <taxon>Kitasatosporales</taxon>
        <taxon>Streptomycetaceae</taxon>
        <taxon>Streptomyces</taxon>
    </lineage>
</organism>
<evidence type="ECO:0000256" key="8">
    <source>
        <dbReference type="ARBA" id="ARBA00022691"/>
    </source>
</evidence>
<evidence type="ECO:0000313" key="12">
    <source>
        <dbReference type="EMBL" id="WTQ82049.1"/>
    </source>
</evidence>
<evidence type="ECO:0000256" key="5">
    <source>
        <dbReference type="ARBA" id="ARBA00022490"/>
    </source>
</evidence>
<dbReference type="PANTHER" id="PTHR11579:SF0">
    <property type="entry name" value="PROTEIN-L-ISOASPARTATE(D-ASPARTATE) O-METHYLTRANSFERASE"/>
    <property type="match status" value="1"/>
</dbReference>
<dbReference type="Pfam" id="PF01135">
    <property type="entry name" value="PCMT"/>
    <property type="match status" value="1"/>
</dbReference>
<evidence type="ECO:0000256" key="9">
    <source>
        <dbReference type="ARBA" id="ARBA00030757"/>
    </source>
</evidence>
<keyword evidence="7" id="KW-0808">Transferase</keyword>
<evidence type="ECO:0000256" key="11">
    <source>
        <dbReference type="ARBA" id="ARBA00031350"/>
    </source>
</evidence>
<dbReference type="CDD" id="cd02440">
    <property type="entry name" value="AdoMet_MTases"/>
    <property type="match status" value="1"/>
</dbReference>
<evidence type="ECO:0000256" key="3">
    <source>
        <dbReference type="ARBA" id="ARBA00011890"/>
    </source>
</evidence>
<proteinExistence type="inferred from homology"/>
<dbReference type="Gene3D" id="3.40.50.150">
    <property type="entry name" value="Vaccinia Virus protein VP39"/>
    <property type="match status" value="1"/>
</dbReference>
<dbReference type="SUPFAM" id="SSF53335">
    <property type="entry name" value="S-adenosyl-L-methionine-dependent methyltransferases"/>
    <property type="match status" value="1"/>
</dbReference>
<evidence type="ECO:0000256" key="4">
    <source>
        <dbReference type="ARBA" id="ARBA00013346"/>
    </source>
</evidence>
<keyword evidence="6" id="KW-0489">Methyltransferase</keyword>
<keyword evidence="5" id="KW-0963">Cytoplasm</keyword>
<dbReference type="GeneID" id="97282306"/>
<gene>
    <name evidence="12" type="ORF">OG350_17755</name>
</gene>
<dbReference type="InterPro" id="IPR000682">
    <property type="entry name" value="PCMT"/>
</dbReference>
<evidence type="ECO:0000256" key="7">
    <source>
        <dbReference type="ARBA" id="ARBA00022679"/>
    </source>
</evidence>
<reference evidence="12 13" key="1">
    <citation type="submission" date="2022-10" db="EMBL/GenBank/DDBJ databases">
        <title>The complete genomes of actinobacterial strains from the NBC collection.</title>
        <authorList>
            <person name="Joergensen T.S."/>
            <person name="Alvarez Arevalo M."/>
            <person name="Sterndorff E.B."/>
            <person name="Faurdal D."/>
            <person name="Vuksanovic O."/>
            <person name="Mourched A.-S."/>
            <person name="Charusanti P."/>
            <person name="Shaw S."/>
            <person name="Blin K."/>
            <person name="Weber T."/>
        </authorList>
    </citation>
    <scope>NUCLEOTIDE SEQUENCE [LARGE SCALE GENOMIC DNA]</scope>
    <source>
        <strain evidence="12 13">NBC_00156</strain>
    </source>
</reference>
<evidence type="ECO:0000256" key="10">
    <source>
        <dbReference type="ARBA" id="ARBA00031323"/>
    </source>
</evidence>
<dbReference type="InterPro" id="IPR029063">
    <property type="entry name" value="SAM-dependent_MTases_sf"/>
</dbReference>
<keyword evidence="13" id="KW-1185">Reference proteome</keyword>
<comment type="similarity">
    <text evidence="2">Belongs to the methyltransferase superfamily. L-isoaspartyl/D-aspartyl protein methyltransferase family.</text>
</comment>
<protein>
    <recommendedName>
        <fullName evidence="4">Protein-L-isoaspartate O-methyltransferase</fullName>
        <ecNumber evidence="3">2.1.1.77</ecNumber>
    </recommendedName>
    <alternativeName>
        <fullName evidence="11">L-isoaspartyl protein carboxyl methyltransferase</fullName>
    </alternativeName>
    <alternativeName>
        <fullName evidence="9">Protein L-isoaspartyl methyltransferase</fullName>
    </alternativeName>
    <alternativeName>
        <fullName evidence="10">Protein-beta-aspartate methyltransferase</fullName>
    </alternativeName>
</protein>
<dbReference type="EMBL" id="CP108164">
    <property type="protein sequence ID" value="WTQ82049.1"/>
    <property type="molecule type" value="Genomic_DNA"/>
</dbReference>